<evidence type="ECO:0000256" key="1">
    <source>
        <dbReference type="ARBA" id="ARBA00004141"/>
    </source>
</evidence>
<dbReference type="EMBL" id="JAEAOA010001690">
    <property type="protein sequence ID" value="KAK3603533.1"/>
    <property type="molecule type" value="Genomic_DNA"/>
</dbReference>
<reference evidence="10" key="2">
    <citation type="journal article" date="2021" name="Genome Biol. Evol.">
        <title>Developing a high-quality reference genome for a parasitic bivalve with doubly uniparental inheritance (Bivalvia: Unionida).</title>
        <authorList>
            <person name="Smith C.H."/>
        </authorList>
    </citation>
    <scope>NUCLEOTIDE SEQUENCE</scope>
    <source>
        <strain evidence="10">CHS0354</strain>
        <tissue evidence="10">Mantle</tissue>
    </source>
</reference>
<dbReference type="PROSITE" id="PS50920">
    <property type="entry name" value="SOLCAR"/>
    <property type="match status" value="1"/>
</dbReference>
<organism evidence="10 11">
    <name type="scientific">Potamilus streckersoni</name>
    <dbReference type="NCBI Taxonomy" id="2493646"/>
    <lineage>
        <taxon>Eukaryota</taxon>
        <taxon>Metazoa</taxon>
        <taxon>Spiralia</taxon>
        <taxon>Lophotrochozoa</taxon>
        <taxon>Mollusca</taxon>
        <taxon>Bivalvia</taxon>
        <taxon>Autobranchia</taxon>
        <taxon>Heteroconchia</taxon>
        <taxon>Palaeoheterodonta</taxon>
        <taxon>Unionida</taxon>
        <taxon>Unionoidea</taxon>
        <taxon>Unionidae</taxon>
        <taxon>Ambleminae</taxon>
        <taxon>Lampsilini</taxon>
        <taxon>Potamilus</taxon>
    </lineage>
</organism>
<dbReference type="AlphaFoldDB" id="A0AAE0T5F3"/>
<keyword evidence="4" id="KW-0677">Repeat</keyword>
<sequence>MYWIGIQCALALPTLRKALWFPFPIAVFMFHLANVPYTATMMSMYEWLQSIQNDFRRPPSTVDNFFQGCIASAVALFVTFPLDTIKRRLQQPIQMLSNTFIRPNYQPSCPFWARSAVQPYFGPGMCWFIGGTWACIKAAWKDNGIHSFFKGYFPAFIRVVPYHGVMFLTYEACKQFCLIYNGYSRPLLSGRSHEAIDQHLDQEELEDVDYFAFEKELGGIDLDDFEDDILEVEEESEEDGQEEAEEEHWKETIGQDGF</sequence>
<dbReference type="InterPro" id="IPR023395">
    <property type="entry name" value="MCP_dom_sf"/>
</dbReference>
<keyword evidence="3 6" id="KW-0812">Transmembrane</keyword>
<evidence type="ECO:0000256" key="5">
    <source>
        <dbReference type="ARBA" id="ARBA00023136"/>
    </source>
</evidence>
<gene>
    <name evidence="10" type="ORF">CHS0354_027952</name>
</gene>
<feature type="repeat" description="Solcar" evidence="6">
    <location>
        <begin position="59"/>
        <end position="176"/>
    </location>
</feature>
<evidence type="ECO:0000256" key="4">
    <source>
        <dbReference type="ARBA" id="ARBA00022737"/>
    </source>
</evidence>
<name>A0AAE0T5F3_9BIVA</name>
<evidence type="ECO:0000256" key="2">
    <source>
        <dbReference type="ARBA" id="ARBA00006375"/>
    </source>
</evidence>
<evidence type="ECO:0000256" key="9">
    <source>
        <dbReference type="SAM" id="Phobius"/>
    </source>
</evidence>
<dbReference type="PANTHER" id="PTHR24089">
    <property type="entry name" value="SOLUTE CARRIER FAMILY 25"/>
    <property type="match status" value="1"/>
</dbReference>
<comment type="subcellular location">
    <subcellularLocation>
        <location evidence="1">Membrane</location>
        <topology evidence="1">Multi-pass membrane protein</topology>
    </subcellularLocation>
</comment>
<keyword evidence="9" id="KW-1133">Transmembrane helix</keyword>
<feature type="region of interest" description="Disordered" evidence="8">
    <location>
        <begin position="233"/>
        <end position="258"/>
    </location>
</feature>
<comment type="similarity">
    <text evidence="2 7">Belongs to the mitochondrial carrier (TC 2.A.29) family.</text>
</comment>
<dbReference type="GO" id="GO:0016020">
    <property type="term" value="C:membrane"/>
    <property type="evidence" value="ECO:0007669"/>
    <property type="project" value="UniProtKB-SubCell"/>
</dbReference>
<evidence type="ECO:0000313" key="11">
    <source>
        <dbReference type="Proteomes" id="UP001195483"/>
    </source>
</evidence>
<evidence type="ECO:0000313" key="10">
    <source>
        <dbReference type="EMBL" id="KAK3603533.1"/>
    </source>
</evidence>
<evidence type="ECO:0000256" key="7">
    <source>
        <dbReference type="RuleBase" id="RU000488"/>
    </source>
</evidence>
<keyword evidence="11" id="KW-1185">Reference proteome</keyword>
<dbReference type="Pfam" id="PF00153">
    <property type="entry name" value="Mito_carr"/>
    <property type="match status" value="1"/>
</dbReference>
<evidence type="ECO:0000256" key="8">
    <source>
        <dbReference type="SAM" id="MobiDB-lite"/>
    </source>
</evidence>
<comment type="caution">
    <text evidence="10">The sequence shown here is derived from an EMBL/GenBank/DDBJ whole genome shotgun (WGS) entry which is preliminary data.</text>
</comment>
<protein>
    <submittedName>
        <fullName evidence="10">Uncharacterized protein</fullName>
    </submittedName>
</protein>
<evidence type="ECO:0000256" key="3">
    <source>
        <dbReference type="ARBA" id="ARBA00022692"/>
    </source>
</evidence>
<reference evidence="10" key="3">
    <citation type="submission" date="2023-05" db="EMBL/GenBank/DDBJ databases">
        <authorList>
            <person name="Smith C.H."/>
        </authorList>
    </citation>
    <scope>NUCLEOTIDE SEQUENCE</scope>
    <source>
        <strain evidence="10">CHS0354</strain>
        <tissue evidence="10">Mantle</tissue>
    </source>
</reference>
<dbReference type="SUPFAM" id="SSF103506">
    <property type="entry name" value="Mitochondrial carrier"/>
    <property type="match status" value="1"/>
</dbReference>
<feature type="transmembrane region" description="Helical" evidence="9">
    <location>
        <begin position="21"/>
        <end position="45"/>
    </location>
</feature>
<accession>A0AAE0T5F3</accession>
<dbReference type="Gene3D" id="1.50.40.10">
    <property type="entry name" value="Mitochondrial carrier domain"/>
    <property type="match status" value="1"/>
</dbReference>
<keyword evidence="5 6" id="KW-0472">Membrane</keyword>
<reference evidence="10" key="1">
    <citation type="journal article" date="2021" name="Genome Biol. Evol.">
        <title>A High-Quality Reference Genome for a Parasitic Bivalve with Doubly Uniparental Inheritance (Bivalvia: Unionida).</title>
        <authorList>
            <person name="Smith C.H."/>
        </authorList>
    </citation>
    <scope>NUCLEOTIDE SEQUENCE</scope>
    <source>
        <strain evidence="10">CHS0354</strain>
    </source>
</reference>
<feature type="compositionally biased region" description="Acidic residues" evidence="8">
    <location>
        <begin position="233"/>
        <end position="246"/>
    </location>
</feature>
<proteinExistence type="inferred from homology"/>
<keyword evidence="7" id="KW-0813">Transport</keyword>
<evidence type="ECO:0000256" key="6">
    <source>
        <dbReference type="PROSITE-ProRule" id="PRU00282"/>
    </source>
</evidence>
<dbReference type="Proteomes" id="UP001195483">
    <property type="component" value="Unassembled WGS sequence"/>
</dbReference>
<dbReference type="InterPro" id="IPR018108">
    <property type="entry name" value="MCP_transmembrane"/>
</dbReference>
<feature type="compositionally biased region" description="Basic and acidic residues" evidence="8">
    <location>
        <begin position="247"/>
        <end position="258"/>
    </location>
</feature>